<accession>A0ACB9PGJ6</accession>
<evidence type="ECO:0000313" key="1">
    <source>
        <dbReference type="EMBL" id="KAI4347598.1"/>
    </source>
</evidence>
<dbReference type="EMBL" id="CM039429">
    <property type="protein sequence ID" value="KAI4347598.1"/>
    <property type="molecule type" value="Genomic_DNA"/>
</dbReference>
<evidence type="ECO:0000313" key="2">
    <source>
        <dbReference type="Proteomes" id="UP000828941"/>
    </source>
</evidence>
<sequence>MGWKSKSRARSCGREAGHCFGVNFKGAKDCFDRVIIECQIAFLAWDIQSLTMPVLKDSPLFVAKTFEAFKIPTSTGRAVVCAAKGPRPRYPRVWKTNRRIGTISKAAKLVKNIKELSNVKEEVYGALDSFVAWELEFPLITVKKALKTLEEQQEWKRIIQVIKWMLSKGQGRTMGSYFTLINALAEDDRLNEAEELWTKLLMQNMEAMPRKFFDKMISIYYNKGLHEKVLEVFADMEELGVYPSISVVSTVGDVFQKLGMPDKYDKLNGKYPPPKWKFKYIRGKRVRIRVKHRDDSGQVTEDIEMHEDVAQRQISNANEDEGHEHASNVINEALEQDFIVIDEEPEQTSDDLYDEKNESAAGQVANERAEDKTEGHEHTSIAINELFERDCNVID</sequence>
<keyword evidence="2" id="KW-1185">Reference proteome</keyword>
<protein>
    <submittedName>
        <fullName evidence="1">Uncharacterized protein</fullName>
    </submittedName>
</protein>
<gene>
    <name evidence="1" type="ORF">L6164_008399</name>
</gene>
<organism evidence="1 2">
    <name type="scientific">Bauhinia variegata</name>
    <name type="common">Purple orchid tree</name>
    <name type="synonym">Phanera variegata</name>
    <dbReference type="NCBI Taxonomy" id="167791"/>
    <lineage>
        <taxon>Eukaryota</taxon>
        <taxon>Viridiplantae</taxon>
        <taxon>Streptophyta</taxon>
        <taxon>Embryophyta</taxon>
        <taxon>Tracheophyta</taxon>
        <taxon>Spermatophyta</taxon>
        <taxon>Magnoliopsida</taxon>
        <taxon>eudicotyledons</taxon>
        <taxon>Gunneridae</taxon>
        <taxon>Pentapetalae</taxon>
        <taxon>rosids</taxon>
        <taxon>fabids</taxon>
        <taxon>Fabales</taxon>
        <taxon>Fabaceae</taxon>
        <taxon>Cercidoideae</taxon>
        <taxon>Cercideae</taxon>
        <taxon>Bauhiniinae</taxon>
        <taxon>Bauhinia</taxon>
    </lineage>
</organism>
<comment type="caution">
    <text evidence="1">The sequence shown here is derived from an EMBL/GenBank/DDBJ whole genome shotgun (WGS) entry which is preliminary data.</text>
</comment>
<proteinExistence type="predicted"/>
<dbReference type="Proteomes" id="UP000828941">
    <property type="component" value="Chromosome 4"/>
</dbReference>
<name>A0ACB9PGJ6_BAUVA</name>
<reference evidence="1 2" key="1">
    <citation type="journal article" date="2022" name="DNA Res.">
        <title>Chromosomal-level genome assembly of the orchid tree Bauhinia variegata (Leguminosae; Cercidoideae) supports the allotetraploid origin hypothesis of Bauhinia.</title>
        <authorList>
            <person name="Zhong Y."/>
            <person name="Chen Y."/>
            <person name="Zheng D."/>
            <person name="Pang J."/>
            <person name="Liu Y."/>
            <person name="Luo S."/>
            <person name="Meng S."/>
            <person name="Qian L."/>
            <person name="Wei D."/>
            <person name="Dai S."/>
            <person name="Zhou R."/>
        </authorList>
    </citation>
    <scope>NUCLEOTIDE SEQUENCE [LARGE SCALE GENOMIC DNA]</scope>
    <source>
        <strain evidence="1">BV-YZ2020</strain>
    </source>
</reference>